<dbReference type="InterPro" id="IPR029062">
    <property type="entry name" value="Class_I_gatase-like"/>
</dbReference>
<reference evidence="3" key="1">
    <citation type="submission" date="2021-06" db="EMBL/GenBank/DDBJ databases">
        <title>Comparative genomics, transcriptomics and evolutionary studies reveal genomic signatures of adaptation to plant cell wall in hemibiotrophic fungi.</title>
        <authorList>
            <consortium name="DOE Joint Genome Institute"/>
            <person name="Baroncelli R."/>
            <person name="Diaz J.F."/>
            <person name="Benocci T."/>
            <person name="Peng M."/>
            <person name="Battaglia E."/>
            <person name="Haridas S."/>
            <person name="Andreopoulos W."/>
            <person name="Labutti K."/>
            <person name="Pangilinan J."/>
            <person name="Floch G.L."/>
            <person name="Makela M.R."/>
            <person name="Henrissat B."/>
            <person name="Grigoriev I.V."/>
            <person name="Crouch J.A."/>
            <person name="De Vries R.P."/>
            <person name="Sukno S.A."/>
            <person name="Thon M.R."/>
        </authorList>
    </citation>
    <scope>NUCLEOTIDE SEQUENCE</scope>
    <source>
        <strain evidence="3">CBS 125086</strain>
    </source>
</reference>
<dbReference type="SUPFAM" id="SSF52317">
    <property type="entry name" value="Class I glutamine amidotransferase-like"/>
    <property type="match status" value="1"/>
</dbReference>
<dbReference type="Pfam" id="PF06283">
    <property type="entry name" value="ThuA"/>
    <property type="match status" value="1"/>
</dbReference>
<accession>A0AAD8PMY6</accession>
<dbReference type="EMBL" id="JAHLJV010000100">
    <property type="protein sequence ID" value="KAK1573022.1"/>
    <property type="molecule type" value="Genomic_DNA"/>
</dbReference>
<dbReference type="GeneID" id="85443281"/>
<name>A0AAD8PMY6_9PEZI</name>
<dbReference type="Proteomes" id="UP001230504">
    <property type="component" value="Unassembled WGS sequence"/>
</dbReference>
<feature type="compositionally biased region" description="Basic and acidic residues" evidence="1">
    <location>
        <begin position="261"/>
        <end position="271"/>
    </location>
</feature>
<dbReference type="Gene3D" id="3.40.50.880">
    <property type="match status" value="1"/>
</dbReference>
<gene>
    <name evidence="3" type="ORF">LY79DRAFT_569277</name>
</gene>
<keyword evidence="4" id="KW-1185">Reference proteome</keyword>
<dbReference type="AlphaFoldDB" id="A0AAD8PMY6"/>
<evidence type="ECO:0000256" key="1">
    <source>
        <dbReference type="SAM" id="MobiDB-lite"/>
    </source>
</evidence>
<dbReference type="InterPro" id="IPR029010">
    <property type="entry name" value="ThuA-like"/>
</dbReference>
<dbReference type="PANTHER" id="PTHR40469:SF2">
    <property type="entry name" value="GALACTOSE-BINDING DOMAIN-LIKE SUPERFAMILY PROTEIN"/>
    <property type="match status" value="1"/>
</dbReference>
<dbReference type="PANTHER" id="PTHR40469">
    <property type="entry name" value="SECRETED GLYCOSYL HYDROLASE"/>
    <property type="match status" value="1"/>
</dbReference>
<feature type="domain" description="ThuA-like" evidence="2">
    <location>
        <begin position="14"/>
        <end position="241"/>
    </location>
</feature>
<dbReference type="GO" id="GO:0016787">
    <property type="term" value="F:hydrolase activity"/>
    <property type="evidence" value="ECO:0007669"/>
    <property type="project" value="UniProtKB-KW"/>
</dbReference>
<dbReference type="RefSeq" id="XP_060408736.1">
    <property type="nucleotide sequence ID" value="XM_060559041.1"/>
</dbReference>
<proteinExistence type="predicted"/>
<feature type="region of interest" description="Disordered" evidence="1">
    <location>
        <begin position="245"/>
        <end position="271"/>
    </location>
</feature>
<protein>
    <submittedName>
        <fullName evidence="3">Glycosyl hydrolase</fullName>
    </submittedName>
</protein>
<keyword evidence="3" id="KW-0378">Hydrolase</keyword>
<sequence>MTPTSNKPSKDLFRILVFSKTSDYRHNSISAAVSALKSLGARSGLFTVDASEDAEACITPRSLATYRTIVFLHCTGPFLNADQIGVLRGYVQSGGGFVGVHAAAAGLLEDDWYGRLIGAHFDHHPPPEEATCVVEDPGHFVMRRGLDPGKTLAGTADVTRKRWTDEWYNFRSHPRENENLHILVRGDPSTFEGGAMGDDHPLAWCQEFDGGRSFYSALGHYEKAYEDEWFMDTISNAIVWTARREDDVRPKSPSSSASVREVLDRHREHGS</sequence>
<comment type="caution">
    <text evidence="3">The sequence shown here is derived from an EMBL/GenBank/DDBJ whole genome shotgun (WGS) entry which is preliminary data.</text>
</comment>
<evidence type="ECO:0000313" key="4">
    <source>
        <dbReference type="Proteomes" id="UP001230504"/>
    </source>
</evidence>
<organism evidence="3 4">
    <name type="scientific">Colletotrichum navitas</name>
    <dbReference type="NCBI Taxonomy" id="681940"/>
    <lineage>
        <taxon>Eukaryota</taxon>
        <taxon>Fungi</taxon>
        <taxon>Dikarya</taxon>
        <taxon>Ascomycota</taxon>
        <taxon>Pezizomycotina</taxon>
        <taxon>Sordariomycetes</taxon>
        <taxon>Hypocreomycetidae</taxon>
        <taxon>Glomerellales</taxon>
        <taxon>Glomerellaceae</taxon>
        <taxon>Colletotrichum</taxon>
        <taxon>Colletotrichum graminicola species complex</taxon>
    </lineage>
</organism>
<evidence type="ECO:0000313" key="3">
    <source>
        <dbReference type="EMBL" id="KAK1573022.1"/>
    </source>
</evidence>
<evidence type="ECO:0000259" key="2">
    <source>
        <dbReference type="Pfam" id="PF06283"/>
    </source>
</evidence>